<dbReference type="Pfam" id="PF03638">
    <property type="entry name" value="TCR"/>
    <property type="match status" value="2"/>
</dbReference>
<dbReference type="OrthoDB" id="6283463at2759"/>
<name>A0A8S1QX62_9CILI</name>
<dbReference type="PANTHER" id="PTHR12446">
    <property type="entry name" value="TESMIN/TSO1-RELATED"/>
    <property type="match status" value="1"/>
</dbReference>
<feature type="domain" description="CRC" evidence="4">
    <location>
        <begin position="140"/>
        <end position="249"/>
    </location>
</feature>
<protein>
    <recommendedName>
        <fullName evidence="4">CRC domain-containing protein</fullName>
    </recommendedName>
</protein>
<comment type="caution">
    <text evidence="5">The sequence shown here is derived from an EMBL/GenBank/DDBJ whole genome shotgun (WGS) entry which is preliminary data.</text>
</comment>
<evidence type="ECO:0000313" key="6">
    <source>
        <dbReference type="Proteomes" id="UP000692954"/>
    </source>
</evidence>
<comment type="subcellular location">
    <subcellularLocation>
        <location evidence="1">Nucleus</location>
    </subcellularLocation>
</comment>
<dbReference type="AlphaFoldDB" id="A0A8S1QX62"/>
<evidence type="ECO:0000256" key="2">
    <source>
        <dbReference type="ARBA" id="ARBA00007267"/>
    </source>
</evidence>
<keyword evidence="3" id="KW-0539">Nucleus</keyword>
<accession>A0A8S1QX62</accession>
<dbReference type="GO" id="GO:0005634">
    <property type="term" value="C:nucleus"/>
    <property type="evidence" value="ECO:0007669"/>
    <property type="project" value="UniProtKB-SubCell"/>
</dbReference>
<proteinExistence type="inferred from homology"/>
<dbReference type="InterPro" id="IPR028307">
    <property type="entry name" value="Lin-54_fam"/>
</dbReference>
<dbReference type="InterPro" id="IPR005172">
    <property type="entry name" value="CRC"/>
</dbReference>
<sequence>MNKKDSLNGMYVKSSNDLGKEEDLFLPKDNEEREVIKQEFIRGQTHSQLSSAELIEEIPLPRLTLFVSQMSIDDGQNYYKKQMSLEALSPTKFSPLKKQGKQVEQGQQEISQFDVQQVQTRRKVNKTNYNVDNSPEEQDEVKPCHCAKTHCLQLYCSCFHNRRKCMSECKCNDCYNDGKHEDDVLKAVEQIKLKEQRASHHDLDSFDTKQVWGCKCKKTKCIKGYCECFIRGKKCTSHCQCTECENRRQPQKKQKKTQNNQINKKIKKKTQI</sequence>
<organism evidence="5 6">
    <name type="scientific">Paramecium sonneborni</name>
    <dbReference type="NCBI Taxonomy" id="65129"/>
    <lineage>
        <taxon>Eukaryota</taxon>
        <taxon>Sar</taxon>
        <taxon>Alveolata</taxon>
        <taxon>Ciliophora</taxon>
        <taxon>Intramacronucleata</taxon>
        <taxon>Oligohymenophorea</taxon>
        <taxon>Peniculida</taxon>
        <taxon>Parameciidae</taxon>
        <taxon>Paramecium</taxon>
    </lineage>
</organism>
<dbReference type="InterPro" id="IPR033467">
    <property type="entry name" value="Tesmin/TSO1-like_CXC"/>
</dbReference>
<evidence type="ECO:0000256" key="3">
    <source>
        <dbReference type="ARBA" id="ARBA00023242"/>
    </source>
</evidence>
<evidence type="ECO:0000259" key="4">
    <source>
        <dbReference type="PROSITE" id="PS51634"/>
    </source>
</evidence>
<gene>
    <name evidence="5" type="ORF">PSON_ATCC_30995.1.T1250097</name>
</gene>
<dbReference type="EMBL" id="CAJJDN010000125">
    <property type="protein sequence ID" value="CAD8120281.1"/>
    <property type="molecule type" value="Genomic_DNA"/>
</dbReference>
<keyword evidence="6" id="KW-1185">Reference proteome</keyword>
<dbReference type="Proteomes" id="UP000692954">
    <property type="component" value="Unassembled WGS sequence"/>
</dbReference>
<reference evidence="5" key="1">
    <citation type="submission" date="2021-01" db="EMBL/GenBank/DDBJ databases">
        <authorList>
            <consortium name="Genoscope - CEA"/>
            <person name="William W."/>
        </authorList>
    </citation>
    <scope>NUCLEOTIDE SEQUENCE</scope>
</reference>
<evidence type="ECO:0000313" key="5">
    <source>
        <dbReference type="EMBL" id="CAD8120281.1"/>
    </source>
</evidence>
<dbReference type="PROSITE" id="PS51634">
    <property type="entry name" value="CRC"/>
    <property type="match status" value="1"/>
</dbReference>
<dbReference type="SMART" id="SM01114">
    <property type="entry name" value="CXC"/>
    <property type="match status" value="2"/>
</dbReference>
<comment type="similarity">
    <text evidence="2">Belongs to the lin-54 family.</text>
</comment>
<dbReference type="PANTHER" id="PTHR12446:SF34">
    <property type="entry name" value="PROTEIN LIN-54 HOMOLOG"/>
    <property type="match status" value="1"/>
</dbReference>
<dbReference type="GO" id="GO:0006355">
    <property type="term" value="P:regulation of DNA-templated transcription"/>
    <property type="evidence" value="ECO:0007669"/>
    <property type="project" value="TreeGrafter"/>
</dbReference>
<evidence type="ECO:0000256" key="1">
    <source>
        <dbReference type="ARBA" id="ARBA00004123"/>
    </source>
</evidence>